<reference evidence="2 3" key="1">
    <citation type="submission" date="2021-05" db="EMBL/GenBank/DDBJ databases">
        <title>The draft genome of Geobacter pelophilus DSM 12255.</title>
        <authorList>
            <person name="Xu Z."/>
            <person name="Masuda Y."/>
            <person name="Itoh H."/>
            <person name="Senoo K."/>
        </authorList>
    </citation>
    <scope>NUCLEOTIDE SEQUENCE [LARGE SCALE GENOMIC DNA]</scope>
    <source>
        <strain evidence="2 3">DSM 12255</strain>
    </source>
</reference>
<dbReference type="AlphaFoldDB" id="A0AAW4L8I0"/>
<keyword evidence="3" id="KW-1185">Reference proteome</keyword>
<dbReference type="Proteomes" id="UP000811899">
    <property type="component" value="Unassembled WGS sequence"/>
</dbReference>
<accession>A0AAW4L8I0</accession>
<dbReference type="RefSeq" id="WP_214171368.1">
    <property type="nucleotide sequence ID" value="NZ_JAHCVJ010000003.1"/>
</dbReference>
<dbReference type="EMBL" id="JAHCVJ010000003">
    <property type="protein sequence ID" value="MBT0664611.1"/>
    <property type="molecule type" value="Genomic_DNA"/>
</dbReference>
<proteinExistence type="predicted"/>
<feature type="compositionally biased region" description="Low complexity" evidence="1">
    <location>
        <begin position="83"/>
        <end position="92"/>
    </location>
</feature>
<evidence type="ECO:0008006" key="4">
    <source>
        <dbReference type="Google" id="ProtNLM"/>
    </source>
</evidence>
<organism evidence="2 3">
    <name type="scientific">Geoanaerobacter pelophilus</name>
    <dbReference type="NCBI Taxonomy" id="60036"/>
    <lineage>
        <taxon>Bacteria</taxon>
        <taxon>Pseudomonadati</taxon>
        <taxon>Thermodesulfobacteriota</taxon>
        <taxon>Desulfuromonadia</taxon>
        <taxon>Geobacterales</taxon>
        <taxon>Geobacteraceae</taxon>
        <taxon>Geoanaerobacter</taxon>
    </lineage>
</organism>
<feature type="region of interest" description="Disordered" evidence="1">
    <location>
        <begin position="65"/>
        <end position="92"/>
    </location>
</feature>
<protein>
    <recommendedName>
        <fullName evidence="4">Helix-turn-helix domain-containing protein</fullName>
    </recommendedName>
</protein>
<sequence length="92" mass="10668">MNEADDLLTIEQLALRLQVSRTTIFSWLKSGTLNEGLHYFRLGRVIRFHWPLAFMIPKRSPRKRIEPGLKEFPKSKKPKAKRGASSGINLDY</sequence>
<comment type="caution">
    <text evidence="2">The sequence shown here is derived from an EMBL/GenBank/DDBJ whole genome shotgun (WGS) entry which is preliminary data.</text>
</comment>
<name>A0AAW4L8I0_9BACT</name>
<gene>
    <name evidence="2" type="ORF">KI809_09905</name>
</gene>
<evidence type="ECO:0000313" key="2">
    <source>
        <dbReference type="EMBL" id="MBT0664611.1"/>
    </source>
</evidence>
<evidence type="ECO:0000256" key="1">
    <source>
        <dbReference type="SAM" id="MobiDB-lite"/>
    </source>
</evidence>
<evidence type="ECO:0000313" key="3">
    <source>
        <dbReference type="Proteomes" id="UP000811899"/>
    </source>
</evidence>
<feature type="compositionally biased region" description="Basic and acidic residues" evidence="1">
    <location>
        <begin position="65"/>
        <end position="74"/>
    </location>
</feature>